<reference evidence="1 2" key="1">
    <citation type="journal article" date="2022" name="New Phytol.">
        <title>Ecological generalism drives hyperdiversity of secondary metabolite gene clusters in xylarialean endophytes.</title>
        <authorList>
            <person name="Franco M.E.E."/>
            <person name="Wisecaver J.H."/>
            <person name="Arnold A.E."/>
            <person name="Ju Y.M."/>
            <person name="Slot J.C."/>
            <person name="Ahrendt S."/>
            <person name="Moore L.P."/>
            <person name="Eastman K.E."/>
            <person name="Scott K."/>
            <person name="Konkel Z."/>
            <person name="Mondo S.J."/>
            <person name="Kuo A."/>
            <person name="Hayes R.D."/>
            <person name="Haridas S."/>
            <person name="Andreopoulos B."/>
            <person name="Riley R."/>
            <person name="LaButti K."/>
            <person name="Pangilinan J."/>
            <person name="Lipzen A."/>
            <person name="Amirebrahimi M."/>
            <person name="Yan J."/>
            <person name="Adam C."/>
            <person name="Keymanesh K."/>
            <person name="Ng V."/>
            <person name="Louie K."/>
            <person name="Northen T."/>
            <person name="Drula E."/>
            <person name="Henrissat B."/>
            <person name="Hsieh H.M."/>
            <person name="Youens-Clark K."/>
            <person name="Lutzoni F."/>
            <person name="Miadlikowska J."/>
            <person name="Eastwood D.C."/>
            <person name="Hamelin R.C."/>
            <person name="Grigoriev I.V."/>
            <person name="U'Ren J.M."/>
        </authorList>
    </citation>
    <scope>NUCLEOTIDE SEQUENCE [LARGE SCALE GENOMIC DNA]</scope>
    <source>
        <strain evidence="1 2">ER1909</strain>
    </source>
</reference>
<organism evidence="1 2">
    <name type="scientific">Hypoxylon rubiginosum</name>
    <dbReference type="NCBI Taxonomy" id="110542"/>
    <lineage>
        <taxon>Eukaryota</taxon>
        <taxon>Fungi</taxon>
        <taxon>Dikarya</taxon>
        <taxon>Ascomycota</taxon>
        <taxon>Pezizomycotina</taxon>
        <taxon>Sordariomycetes</taxon>
        <taxon>Xylariomycetidae</taxon>
        <taxon>Xylariales</taxon>
        <taxon>Hypoxylaceae</taxon>
        <taxon>Hypoxylon</taxon>
    </lineage>
</organism>
<sequence length="391" mass="44537">MSEFRYSYDNFDEPEPLANRPETIWGVVISCLMVSWICVCFRLYVRFRIVRAPGWDDLCVGLYLVMITAGSIAVCVSASYGLGKHFLILESWQKEGFLQTFYVGNAAYVTSTALIKEALLLQYLRVFDRGVFMHRLLLVLIIFTALWGFAYSFLAWVPCMPVKNMWNLTQGENLNCYGYGSQYARPFIATFTSHAAVNMTLDAIVLIIPIPLFFKEGTTTSTRMRLVGLLSMGTFVIVFATWRLITIVEHQVATWPTRDPTWYGPISIVLAVLEVDAASVCASVPIFWPVLRDMNWGKIFVTQEVNITRETRYMEDDEDRLTRDTTHSRTGSDADLGGVDSGRKGSRTKDMYYQDSYVLSHVDPLRASIERVYASARSDTTKDDSKKWMKI</sequence>
<dbReference type="Proteomes" id="UP001497680">
    <property type="component" value="Unassembled WGS sequence"/>
</dbReference>
<name>A0ACC0D1N2_9PEZI</name>
<evidence type="ECO:0000313" key="1">
    <source>
        <dbReference type="EMBL" id="KAI6086457.1"/>
    </source>
</evidence>
<keyword evidence="2" id="KW-1185">Reference proteome</keyword>
<proteinExistence type="predicted"/>
<protein>
    <submittedName>
        <fullName evidence="1">Uncharacterized protein</fullName>
    </submittedName>
</protein>
<evidence type="ECO:0000313" key="2">
    <source>
        <dbReference type="Proteomes" id="UP001497680"/>
    </source>
</evidence>
<accession>A0ACC0D1N2</accession>
<gene>
    <name evidence="1" type="ORF">F4821DRAFT_127663</name>
</gene>
<dbReference type="EMBL" id="MU394315">
    <property type="protein sequence ID" value="KAI6086457.1"/>
    <property type="molecule type" value="Genomic_DNA"/>
</dbReference>
<comment type="caution">
    <text evidence="1">The sequence shown here is derived from an EMBL/GenBank/DDBJ whole genome shotgun (WGS) entry which is preliminary data.</text>
</comment>